<evidence type="ECO:0000313" key="4">
    <source>
        <dbReference type="Proteomes" id="UP000245119"/>
    </source>
</evidence>
<protein>
    <recommendedName>
        <fullName evidence="5">Ig-like domain-containing protein</fullName>
    </recommendedName>
</protein>
<keyword evidence="1" id="KW-1133">Transmembrane helix</keyword>
<name>A0A2T7P173_POMCA</name>
<gene>
    <name evidence="3" type="ORF">C0Q70_12316</name>
</gene>
<comment type="caution">
    <text evidence="3">The sequence shown here is derived from an EMBL/GenBank/DDBJ whole genome shotgun (WGS) entry which is preliminary data.</text>
</comment>
<evidence type="ECO:0008006" key="5">
    <source>
        <dbReference type="Google" id="ProtNLM"/>
    </source>
</evidence>
<evidence type="ECO:0000256" key="2">
    <source>
        <dbReference type="SAM" id="SignalP"/>
    </source>
</evidence>
<feature type="chain" id="PRO_5015738363" description="Ig-like domain-containing protein" evidence="2">
    <location>
        <begin position="30"/>
        <end position="284"/>
    </location>
</feature>
<reference evidence="3 4" key="1">
    <citation type="submission" date="2018-04" db="EMBL/GenBank/DDBJ databases">
        <title>The genome of golden apple snail Pomacea canaliculata provides insight into stress tolerance and invasive adaptation.</title>
        <authorList>
            <person name="Liu C."/>
            <person name="Liu B."/>
            <person name="Ren Y."/>
            <person name="Zhang Y."/>
            <person name="Wang H."/>
            <person name="Li S."/>
            <person name="Jiang F."/>
            <person name="Yin L."/>
            <person name="Zhang G."/>
            <person name="Qian W."/>
            <person name="Fan W."/>
        </authorList>
    </citation>
    <scope>NUCLEOTIDE SEQUENCE [LARGE SCALE GENOMIC DNA]</scope>
    <source>
        <strain evidence="3">SZHN2017</strain>
        <tissue evidence="3">Muscle</tissue>
    </source>
</reference>
<sequence length="284" mass="31227">MRSTGNIRVFSMCTAGLCLLLSYLSSVAGVKVEPCDDDGLVEVLADQKTTLTCRVEGYLEWRLRIGLQPSDTTIILASCTEDGCNGISFKETFAAHVRDSLTKTITINPENNTKIRTNMNLVNGFIECVHTGKSRVNNSAYPVGFDRCGLNYVSDESLEIVDMLTSPTDERITENEVKVSGSCQFNTTLPQEIESYDLYVSVSPGGRNYSVTPATEDKCITQTTETSCIKHTTDKPSSGTSSYGKITVVVTVIVLVIILFLICLVIKKKRKDSYILQDSREPEA</sequence>
<keyword evidence="2" id="KW-0732">Signal</keyword>
<dbReference type="Proteomes" id="UP000245119">
    <property type="component" value="Linkage Group LG7"/>
</dbReference>
<feature type="transmembrane region" description="Helical" evidence="1">
    <location>
        <begin position="246"/>
        <end position="266"/>
    </location>
</feature>
<feature type="signal peptide" evidence="2">
    <location>
        <begin position="1"/>
        <end position="29"/>
    </location>
</feature>
<keyword evidence="1" id="KW-0812">Transmembrane</keyword>
<dbReference type="EMBL" id="PZQS01000007">
    <property type="protein sequence ID" value="PVD27162.1"/>
    <property type="molecule type" value="Genomic_DNA"/>
</dbReference>
<dbReference type="AlphaFoldDB" id="A0A2T7P173"/>
<organism evidence="3 4">
    <name type="scientific">Pomacea canaliculata</name>
    <name type="common">Golden apple snail</name>
    <dbReference type="NCBI Taxonomy" id="400727"/>
    <lineage>
        <taxon>Eukaryota</taxon>
        <taxon>Metazoa</taxon>
        <taxon>Spiralia</taxon>
        <taxon>Lophotrochozoa</taxon>
        <taxon>Mollusca</taxon>
        <taxon>Gastropoda</taxon>
        <taxon>Caenogastropoda</taxon>
        <taxon>Architaenioglossa</taxon>
        <taxon>Ampullarioidea</taxon>
        <taxon>Ampullariidae</taxon>
        <taxon>Pomacea</taxon>
    </lineage>
</organism>
<accession>A0A2T7P173</accession>
<keyword evidence="4" id="KW-1185">Reference proteome</keyword>
<proteinExistence type="predicted"/>
<keyword evidence="1" id="KW-0472">Membrane</keyword>
<dbReference type="OrthoDB" id="6216938at2759"/>
<evidence type="ECO:0000256" key="1">
    <source>
        <dbReference type="SAM" id="Phobius"/>
    </source>
</evidence>
<evidence type="ECO:0000313" key="3">
    <source>
        <dbReference type="EMBL" id="PVD27162.1"/>
    </source>
</evidence>